<dbReference type="Proteomes" id="UP000198373">
    <property type="component" value="Unassembled WGS sequence"/>
</dbReference>
<keyword evidence="1" id="KW-1133">Transmembrane helix</keyword>
<feature type="transmembrane region" description="Helical" evidence="1">
    <location>
        <begin position="46"/>
        <end position="69"/>
    </location>
</feature>
<dbReference type="RefSeq" id="WP_218822206.1">
    <property type="nucleotide sequence ID" value="NZ_FZOO01000001.1"/>
</dbReference>
<feature type="transmembrane region" description="Helical" evidence="1">
    <location>
        <begin position="232"/>
        <end position="250"/>
    </location>
</feature>
<proteinExistence type="predicted"/>
<evidence type="ECO:0000313" key="3">
    <source>
        <dbReference type="Proteomes" id="UP000198373"/>
    </source>
</evidence>
<evidence type="ECO:0000256" key="1">
    <source>
        <dbReference type="SAM" id="Phobius"/>
    </source>
</evidence>
<keyword evidence="1" id="KW-0472">Membrane</keyword>
<dbReference type="EMBL" id="FZOO01000001">
    <property type="protein sequence ID" value="SNS00135.1"/>
    <property type="molecule type" value="Genomic_DNA"/>
</dbReference>
<feature type="transmembrane region" description="Helical" evidence="1">
    <location>
        <begin position="81"/>
        <end position="106"/>
    </location>
</feature>
<feature type="transmembrane region" description="Helical" evidence="1">
    <location>
        <begin position="270"/>
        <end position="292"/>
    </location>
</feature>
<name>A0A239AWR7_9ACTN</name>
<evidence type="ECO:0000313" key="2">
    <source>
        <dbReference type="EMBL" id="SNS00135.1"/>
    </source>
</evidence>
<feature type="transmembrane region" description="Helical" evidence="1">
    <location>
        <begin position="199"/>
        <end position="220"/>
    </location>
</feature>
<feature type="transmembrane region" description="Helical" evidence="1">
    <location>
        <begin position="118"/>
        <end position="139"/>
    </location>
</feature>
<protein>
    <submittedName>
        <fullName evidence="2">Uncharacterized protein</fullName>
    </submittedName>
</protein>
<feature type="transmembrane region" description="Helical" evidence="1">
    <location>
        <begin position="151"/>
        <end position="174"/>
    </location>
</feature>
<sequence>MATAMQRPPPRASKAVFAVLLFYFLPITFSEDMLYAAELTVEMPLPAVALPLLDSVLLFISYLLVKLVWRQNIRVSRRHRVAWRIAAGGTVALDSIRAFVAVPIFGGAFYRIPAGLELATSTAYVASMAMLVLATFAVTPREAIRRRGEGWADFSATIPLLVGAFVSYMAAILWEGQIGIAAVRTDCAEDCSGSIDPEYFAQLSQIILLLLIGVGLESSHFRRALRSSAQRAGLAVMVLILFLGEVLALSALVRSNQGEADDVLNEGHEYFAFLFVVQAAAVGLAALAWALLANSSELSTSEHGDTRE</sequence>
<gene>
    <name evidence="2" type="ORF">SAMN06893096_101287</name>
</gene>
<keyword evidence="1" id="KW-0812">Transmembrane</keyword>
<accession>A0A239AWR7</accession>
<organism evidence="2 3">
    <name type="scientific">Geodermatophilus pulveris</name>
    <dbReference type="NCBI Taxonomy" id="1564159"/>
    <lineage>
        <taxon>Bacteria</taxon>
        <taxon>Bacillati</taxon>
        <taxon>Actinomycetota</taxon>
        <taxon>Actinomycetes</taxon>
        <taxon>Geodermatophilales</taxon>
        <taxon>Geodermatophilaceae</taxon>
        <taxon>Geodermatophilus</taxon>
    </lineage>
</organism>
<dbReference type="AlphaFoldDB" id="A0A239AWR7"/>
<keyword evidence="3" id="KW-1185">Reference proteome</keyword>
<reference evidence="3" key="1">
    <citation type="submission" date="2017-06" db="EMBL/GenBank/DDBJ databases">
        <authorList>
            <person name="Varghese N."/>
            <person name="Submissions S."/>
        </authorList>
    </citation>
    <scope>NUCLEOTIDE SEQUENCE [LARGE SCALE GENOMIC DNA]</scope>
    <source>
        <strain evidence="3">DSM 46839</strain>
    </source>
</reference>